<dbReference type="EMBL" id="CP045483">
    <property type="protein sequence ID" value="QGR18600.1"/>
    <property type="molecule type" value="Genomic_DNA"/>
</dbReference>
<evidence type="ECO:0000313" key="4">
    <source>
        <dbReference type="Proteomes" id="UP000423396"/>
    </source>
</evidence>
<dbReference type="GeneID" id="42797483"/>
<dbReference type="InterPro" id="IPR036157">
    <property type="entry name" value="dUTPase-like_sf"/>
</dbReference>
<dbReference type="Gene3D" id="2.70.40.10">
    <property type="match status" value="1"/>
</dbReference>
<protein>
    <submittedName>
        <fullName evidence="3">Deoxycytidine triphosphate deaminase</fullName>
    </submittedName>
</protein>
<dbReference type="InterPro" id="IPR011962">
    <property type="entry name" value="dCTP_deaminase"/>
</dbReference>
<keyword evidence="1" id="KW-0378">Hydrolase</keyword>
<keyword evidence="4" id="KW-1185">Reference proteome</keyword>
<gene>
    <name evidence="3" type="ORF">D1868_00365</name>
</gene>
<reference evidence="3 4" key="1">
    <citation type="submission" date="2019-10" db="EMBL/GenBank/DDBJ databases">
        <title>Genome Sequences from Six Type Strain Members of the Archaeal Family Sulfolobaceae: Acidianus ambivalens, Acidianus infernus, Metallosphaera prunae, Stygiolobus azoricus, Sulfolobus metallicus, and Sulfurisphaera ohwakuensis.</title>
        <authorList>
            <person name="Counts J.A."/>
            <person name="Kelly R.M."/>
        </authorList>
    </citation>
    <scope>NUCLEOTIDE SEQUENCE [LARGE SCALE GENOMIC DNA]</scope>
    <source>
        <strain evidence="3 4">FC6</strain>
    </source>
</reference>
<organism evidence="3 4">
    <name type="scientific">Stygiolobus azoricus</name>
    <dbReference type="NCBI Taxonomy" id="41675"/>
    <lineage>
        <taxon>Archaea</taxon>
        <taxon>Thermoproteota</taxon>
        <taxon>Thermoprotei</taxon>
        <taxon>Sulfolobales</taxon>
        <taxon>Sulfolobaceae</taxon>
        <taxon>Stygiolobus</taxon>
    </lineage>
</organism>
<proteinExistence type="predicted"/>
<dbReference type="AlphaFoldDB" id="A0A650CL70"/>
<evidence type="ECO:0000256" key="1">
    <source>
        <dbReference type="ARBA" id="ARBA00022801"/>
    </source>
</evidence>
<dbReference type="GO" id="GO:0006229">
    <property type="term" value="P:dUTP biosynthetic process"/>
    <property type="evidence" value="ECO:0007669"/>
    <property type="project" value="InterPro"/>
</dbReference>
<keyword evidence="2" id="KW-0546">Nucleotide metabolism</keyword>
<evidence type="ECO:0000256" key="2">
    <source>
        <dbReference type="ARBA" id="ARBA00023080"/>
    </source>
</evidence>
<dbReference type="CDD" id="cd07557">
    <property type="entry name" value="trimeric_dUTPase"/>
    <property type="match status" value="1"/>
</dbReference>
<dbReference type="InterPro" id="IPR033704">
    <property type="entry name" value="dUTPase_trimeric"/>
</dbReference>
<dbReference type="Proteomes" id="UP000423396">
    <property type="component" value="Chromosome"/>
</dbReference>
<dbReference type="Pfam" id="PF22769">
    <property type="entry name" value="DCD"/>
    <property type="match status" value="1"/>
</dbReference>
<dbReference type="GO" id="GO:0008829">
    <property type="term" value="F:dCTP deaminase activity"/>
    <property type="evidence" value="ECO:0007669"/>
    <property type="project" value="InterPro"/>
</dbReference>
<dbReference type="PANTHER" id="PTHR42680:SF3">
    <property type="entry name" value="DCTP DEAMINASE"/>
    <property type="match status" value="1"/>
</dbReference>
<accession>A0A650CL70</accession>
<name>A0A650CL70_9CREN</name>
<evidence type="ECO:0000313" key="3">
    <source>
        <dbReference type="EMBL" id="QGR18600.1"/>
    </source>
</evidence>
<dbReference type="SUPFAM" id="SSF51283">
    <property type="entry name" value="dUTPase-like"/>
    <property type="match status" value="1"/>
</dbReference>
<dbReference type="RefSeq" id="WP_156004783.1">
    <property type="nucleotide sequence ID" value="NZ_CP045483.1"/>
</dbReference>
<sequence>MILPHQDIRELLGKVIINYSEQNVRENGYDLRICGDKYYEVLGNAELPEKKSEVMSFHFNEVARLKPLKTYLFETCEEFRMPDNLAALLTLRSTMARNGFQAPPTVIDAGYQGKITVAITSFYESSLRKGMATHHVIFMELKKPTEKTYRGQYQFGKII</sequence>
<dbReference type="OrthoDB" id="33242at2157"/>
<dbReference type="KEGG" id="sazo:D1868_00365"/>
<dbReference type="PANTHER" id="PTHR42680">
    <property type="entry name" value="DCTP DEAMINASE"/>
    <property type="match status" value="1"/>
</dbReference>